<accession>X1JS66</accession>
<dbReference type="AlphaFoldDB" id="X1JS66"/>
<reference evidence="1" key="1">
    <citation type="journal article" date="2014" name="Front. Microbiol.">
        <title>High frequency of phylogenetically diverse reductive dehalogenase-homologous genes in deep subseafloor sedimentary metagenomes.</title>
        <authorList>
            <person name="Kawai M."/>
            <person name="Futagami T."/>
            <person name="Toyoda A."/>
            <person name="Takaki Y."/>
            <person name="Nishi S."/>
            <person name="Hori S."/>
            <person name="Arai W."/>
            <person name="Tsubouchi T."/>
            <person name="Morono Y."/>
            <person name="Uchiyama I."/>
            <person name="Ito T."/>
            <person name="Fujiyama A."/>
            <person name="Inagaki F."/>
            <person name="Takami H."/>
        </authorList>
    </citation>
    <scope>NUCLEOTIDE SEQUENCE</scope>
    <source>
        <strain evidence="1">Expedition CK06-06</strain>
    </source>
</reference>
<evidence type="ECO:0008006" key="2">
    <source>
        <dbReference type="Google" id="ProtNLM"/>
    </source>
</evidence>
<gene>
    <name evidence="1" type="ORF">S03H2_61128</name>
</gene>
<dbReference type="SUPFAM" id="SSF52218">
    <property type="entry name" value="Flavoproteins"/>
    <property type="match status" value="1"/>
</dbReference>
<dbReference type="Gene3D" id="3.40.50.360">
    <property type="match status" value="1"/>
</dbReference>
<comment type="caution">
    <text evidence="1">The sequence shown here is derived from an EMBL/GenBank/DDBJ whole genome shotgun (WGS) entry which is preliminary data.</text>
</comment>
<proteinExistence type="predicted"/>
<dbReference type="PANTHER" id="PTHR39201:SF1">
    <property type="entry name" value="FLAVODOXIN-LIKE DOMAIN-CONTAINING PROTEIN"/>
    <property type="match status" value="1"/>
</dbReference>
<protein>
    <recommendedName>
        <fullName evidence="2">Flavodoxin-like domain-containing protein</fullName>
    </recommendedName>
</protein>
<name>X1JS66_9ZZZZ</name>
<evidence type="ECO:0000313" key="1">
    <source>
        <dbReference type="EMBL" id="GAH81114.1"/>
    </source>
</evidence>
<organism evidence="1">
    <name type="scientific">marine sediment metagenome</name>
    <dbReference type="NCBI Taxonomy" id="412755"/>
    <lineage>
        <taxon>unclassified sequences</taxon>
        <taxon>metagenomes</taxon>
        <taxon>ecological metagenomes</taxon>
    </lineage>
</organism>
<dbReference type="PANTHER" id="PTHR39201">
    <property type="entry name" value="EXPORTED PROTEIN-RELATED"/>
    <property type="match status" value="1"/>
</dbReference>
<dbReference type="EMBL" id="BARU01039439">
    <property type="protein sequence ID" value="GAH81114.1"/>
    <property type="molecule type" value="Genomic_DNA"/>
</dbReference>
<sequence>MNSISSGVGTAGRNIPGIKKPELVKFDINPLEYDLIILGTPVWAWNISPPMRSFLSMFDLNSKNVALWMSHAGDGVKAMIRFKEFLEGANIIDSITFQIPLKKNSDENKEKAIAWIQGVIKEQ</sequence>
<dbReference type="InterPro" id="IPR029039">
    <property type="entry name" value="Flavoprotein-like_sf"/>
</dbReference>